<dbReference type="PANTHER" id="PTHR11102">
    <property type="entry name" value="SEL-1-LIKE PROTEIN"/>
    <property type="match status" value="1"/>
</dbReference>
<dbReference type="Gene3D" id="1.25.40.10">
    <property type="entry name" value="Tetratricopeptide repeat domain"/>
    <property type="match status" value="1"/>
</dbReference>
<dbReference type="Pfam" id="PF08238">
    <property type="entry name" value="Sel1"/>
    <property type="match status" value="2"/>
</dbReference>
<evidence type="ECO:0008006" key="2">
    <source>
        <dbReference type="Google" id="ProtNLM"/>
    </source>
</evidence>
<dbReference type="SMART" id="SM00671">
    <property type="entry name" value="SEL1"/>
    <property type="match status" value="2"/>
</dbReference>
<reference evidence="1" key="1">
    <citation type="submission" date="2019-08" db="EMBL/GenBank/DDBJ databases">
        <authorList>
            <person name="Kucharzyk K."/>
            <person name="Murdoch R.W."/>
            <person name="Higgins S."/>
            <person name="Loffler F."/>
        </authorList>
    </citation>
    <scope>NUCLEOTIDE SEQUENCE</scope>
</reference>
<evidence type="ECO:0000313" key="1">
    <source>
        <dbReference type="EMBL" id="MPN55649.1"/>
    </source>
</evidence>
<sequence>MSQYILGMMHLGGYGSVAQDAQETIKWLRAAAMQGFAPAQCALGYMFYLGCEVDADPKEGEIWLKAAARSGNAIAKWALLRSDADLKKAVED</sequence>
<dbReference type="EMBL" id="VSSQ01125140">
    <property type="protein sequence ID" value="MPN55649.1"/>
    <property type="molecule type" value="Genomic_DNA"/>
</dbReference>
<dbReference type="AlphaFoldDB" id="A0A645IYW3"/>
<organism evidence="1">
    <name type="scientific">bioreactor metagenome</name>
    <dbReference type="NCBI Taxonomy" id="1076179"/>
    <lineage>
        <taxon>unclassified sequences</taxon>
        <taxon>metagenomes</taxon>
        <taxon>ecological metagenomes</taxon>
    </lineage>
</organism>
<dbReference type="PANTHER" id="PTHR11102:SF160">
    <property type="entry name" value="ERAD-ASSOCIATED E3 UBIQUITIN-PROTEIN LIGASE COMPONENT HRD3"/>
    <property type="match status" value="1"/>
</dbReference>
<name>A0A645IYW3_9ZZZZ</name>
<comment type="caution">
    <text evidence="1">The sequence shown here is derived from an EMBL/GenBank/DDBJ whole genome shotgun (WGS) entry which is preliminary data.</text>
</comment>
<dbReference type="InterPro" id="IPR011990">
    <property type="entry name" value="TPR-like_helical_dom_sf"/>
</dbReference>
<proteinExistence type="predicted"/>
<dbReference type="InterPro" id="IPR050767">
    <property type="entry name" value="Sel1_AlgK"/>
</dbReference>
<dbReference type="InterPro" id="IPR006597">
    <property type="entry name" value="Sel1-like"/>
</dbReference>
<dbReference type="SUPFAM" id="SSF81901">
    <property type="entry name" value="HCP-like"/>
    <property type="match status" value="1"/>
</dbReference>
<protein>
    <recommendedName>
        <fullName evidence="2">Secretory immunoglobulin A-binding protein EsiB</fullName>
    </recommendedName>
</protein>
<accession>A0A645IYW3</accession>
<gene>
    <name evidence="1" type="ORF">SDC9_203333</name>
</gene>